<keyword evidence="13" id="KW-1185">Reference proteome</keyword>
<dbReference type="GO" id="GO:0030424">
    <property type="term" value="C:axon"/>
    <property type="evidence" value="ECO:0007669"/>
    <property type="project" value="UniProtKB-SubCell"/>
</dbReference>
<evidence type="ECO:0000313" key="13">
    <source>
        <dbReference type="Proteomes" id="UP000261520"/>
    </source>
</evidence>
<comment type="subcellular location">
    <subcellularLocation>
        <location evidence="2">Cell projection</location>
        <location evidence="2">Axon</location>
    </subcellularLocation>
    <subcellularLocation>
        <location evidence="1">Cell projection</location>
        <location evidence="1">Dendrite</location>
    </subcellularLocation>
    <subcellularLocation>
        <location evidence="3">Cytoplasmic vesicle</location>
    </subcellularLocation>
</comment>
<evidence type="ECO:0000313" key="12">
    <source>
        <dbReference type="Ensembl" id="ENSPMGP00000014828.1"/>
    </source>
</evidence>
<keyword evidence="6" id="KW-0524">Neurogenesis</keyword>
<feature type="compositionally biased region" description="Polar residues" evidence="11">
    <location>
        <begin position="362"/>
        <end position="375"/>
    </location>
</feature>
<feature type="region of interest" description="Disordered" evidence="11">
    <location>
        <begin position="266"/>
        <end position="298"/>
    </location>
</feature>
<feature type="compositionally biased region" description="Polar residues" evidence="11">
    <location>
        <begin position="277"/>
        <end position="291"/>
    </location>
</feature>
<dbReference type="Ensembl" id="ENSPMGT00000015811.1">
    <property type="protein sequence ID" value="ENSPMGP00000014828.1"/>
    <property type="gene ID" value="ENSPMGG00000012157.1"/>
</dbReference>
<keyword evidence="8" id="KW-0966">Cell projection</keyword>
<reference evidence="12" key="1">
    <citation type="submission" date="2025-08" db="UniProtKB">
        <authorList>
            <consortium name="Ensembl"/>
        </authorList>
    </citation>
    <scope>IDENTIFICATION</scope>
</reference>
<proteinExistence type="inferred from homology"/>
<dbReference type="GO" id="GO:0007399">
    <property type="term" value="P:nervous system development"/>
    <property type="evidence" value="ECO:0007669"/>
    <property type="project" value="UniProtKB-KW"/>
</dbReference>
<evidence type="ECO:0000256" key="4">
    <source>
        <dbReference type="ARBA" id="ARBA00010640"/>
    </source>
</evidence>
<evidence type="ECO:0000256" key="10">
    <source>
        <dbReference type="SAM" id="Coils"/>
    </source>
</evidence>
<feature type="region of interest" description="Disordered" evidence="11">
    <location>
        <begin position="359"/>
        <end position="387"/>
    </location>
</feature>
<evidence type="ECO:0000256" key="3">
    <source>
        <dbReference type="ARBA" id="ARBA00004541"/>
    </source>
</evidence>
<evidence type="ECO:0000256" key="2">
    <source>
        <dbReference type="ARBA" id="ARBA00004489"/>
    </source>
</evidence>
<dbReference type="GO" id="GO:0030425">
    <property type="term" value="C:dendrite"/>
    <property type="evidence" value="ECO:0007669"/>
    <property type="project" value="UniProtKB-SubCell"/>
</dbReference>
<keyword evidence="9" id="KW-0968">Cytoplasmic vesicle</keyword>
<feature type="region of interest" description="Disordered" evidence="11">
    <location>
        <begin position="1"/>
        <end position="20"/>
    </location>
</feature>
<evidence type="ECO:0000256" key="6">
    <source>
        <dbReference type="ARBA" id="ARBA00022902"/>
    </source>
</evidence>
<sequence length="387" mass="44246">MSDSGHNSMNSLPPYRPPFRPHLSNISASMGHINTIGSLDRASQAPKSIGAGGVPIGEMACRSMATLSRLTPHGEAPPPYEWSLSMSMEDVVRDLEERLVEKEQEIKQMKRNLDESEGDSLFRHCTQVFEGKQRLWEKEVGELKRLYATKLRQVSQQAQRSQRSLQLQLYKTQQEKARLQEELDSLRTERSQDSGVRAKTTSPTLEETQWEVCQKSGEISLLKQQLKDSQAEVTQKLSEIFHLKTELREARSALSTRESQIQTLKMAADGTPRRRCFSQTGRQESTALDSSGGSGGPTEERLRAELLLERRQSEAQALAFEEERQTWQAEKDKVIRYQKELQTSYLDMYHRNEDLERKMQQMRASANQTDRSSSGLPWIDRIESSEI</sequence>
<evidence type="ECO:0000256" key="5">
    <source>
        <dbReference type="ARBA" id="ARBA00022473"/>
    </source>
</evidence>
<dbReference type="PANTHER" id="PTHR32274:SF1">
    <property type="entry name" value="NEDD4-BINDING PROTEIN 3"/>
    <property type="match status" value="1"/>
</dbReference>
<feature type="region of interest" description="Disordered" evidence="11">
    <location>
        <begin position="180"/>
        <end position="203"/>
    </location>
</feature>
<evidence type="ECO:0000256" key="9">
    <source>
        <dbReference type="ARBA" id="ARBA00023329"/>
    </source>
</evidence>
<dbReference type="PANTHER" id="PTHR32274">
    <property type="entry name" value="NEDD4-BINDING PROTEIN 3"/>
    <property type="match status" value="1"/>
</dbReference>
<reference evidence="12" key="2">
    <citation type="submission" date="2025-09" db="UniProtKB">
        <authorList>
            <consortium name="Ensembl"/>
        </authorList>
    </citation>
    <scope>IDENTIFICATION</scope>
</reference>
<protein>
    <recommendedName>
        <fullName evidence="14">NEDD4 binding protein 3</fullName>
    </recommendedName>
</protein>
<keyword evidence="7 10" id="KW-0175">Coiled coil</keyword>
<comment type="similarity">
    <text evidence="4">Belongs to the N4BP3 family.</text>
</comment>
<evidence type="ECO:0000256" key="7">
    <source>
        <dbReference type="ARBA" id="ARBA00023054"/>
    </source>
</evidence>
<evidence type="ECO:0000256" key="1">
    <source>
        <dbReference type="ARBA" id="ARBA00004279"/>
    </source>
</evidence>
<dbReference type="GO" id="GO:0031410">
    <property type="term" value="C:cytoplasmic vesicle"/>
    <property type="evidence" value="ECO:0007669"/>
    <property type="project" value="UniProtKB-SubCell"/>
</dbReference>
<name>A0A3B4ACQ1_9GOBI</name>
<dbReference type="Pfam" id="PF06818">
    <property type="entry name" value="Fez1"/>
    <property type="match status" value="2"/>
</dbReference>
<dbReference type="AlphaFoldDB" id="A0A3B4ACQ1"/>
<keyword evidence="5" id="KW-0217">Developmental protein</keyword>
<evidence type="ECO:0000256" key="8">
    <source>
        <dbReference type="ARBA" id="ARBA00023273"/>
    </source>
</evidence>
<feature type="compositionally biased region" description="Polar residues" evidence="11">
    <location>
        <begin position="1"/>
        <end position="11"/>
    </location>
</feature>
<accession>A0A3B4ACQ1</accession>
<dbReference type="Proteomes" id="UP000261520">
    <property type="component" value="Unplaced"/>
</dbReference>
<organism evidence="12 13">
    <name type="scientific">Periophthalmus magnuspinnatus</name>
    <dbReference type="NCBI Taxonomy" id="409849"/>
    <lineage>
        <taxon>Eukaryota</taxon>
        <taxon>Metazoa</taxon>
        <taxon>Chordata</taxon>
        <taxon>Craniata</taxon>
        <taxon>Vertebrata</taxon>
        <taxon>Euteleostomi</taxon>
        <taxon>Actinopterygii</taxon>
        <taxon>Neopterygii</taxon>
        <taxon>Teleostei</taxon>
        <taxon>Neoteleostei</taxon>
        <taxon>Acanthomorphata</taxon>
        <taxon>Gobiaria</taxon>
        <taxon>Gobiiformes</taxon>
        <taxon>Gobioidei</taxon>
        <taxon>Gobiidae</taxon>
        <taxon>Oxudercinae</taxon>
        <taxon>Periophthalmus</taxon>
    </lineage>
</organism>
<feature type="coiled-coil region" evidence="10">
    <location>
        <begin position="85"/>
        <end position="119"/>
    </location>
</feature>
<dbReference type="STRING" id="409849.ENSPMGP00000014828"/>
<evidence type="ECO:0000256" key="11">
    <source>
        <dbReference type="SAM" id="MobiDB-lite"/>
    </source>
</evidence>
<feature type="compositionally biased region" description="Basic and acidic residues" evidence="11">
    <location>
        <begin position="180"/>
        <end position="192"/>
    </location>
</feature>
<dbReference type="InterPro" id="IPR033571">
    <property type="entry name" value="N4BP3"/>
</dbReference>
<evidence type="ECO:0008006" key="14">
    <source>
        <dbReference type="Google" id="ProtNLM"/>
    </source>
</evidence>